<feature type="chain" id="PRO_5021308479" description="Phytocyanin domain-containing protein" evidence="1">
    <location>
        <begin position="26"/>
        <end position="101"/>
    </location>
</feature>
<organism evidence="2 3">
    <name type="scientific">Papaver somniferum</name>
    <name type="common">Opium poppy</name>
    <dbReference type="NCBI Taxonomy" id="3469"/>
    <lineage>
        <taxon>Eukaryota</taxon>
        <taxon>Viridiplantae</taxon>
        <taxon>Streptophyta</taxon>
        <taxon>Embryophyta</taxon>
        <taxon>Tracheophyta</taxon>
        <taxon>Spermatophyta</taxon>
        <taxon>Magnoliopsida</taxon>
        <taxon>Ranunculales</taxon>
        <taxon>Papaveraceae</taxon>
        <taxon>Papaveroideae</taxon>
        <taxon>Papaver</taxon>
    </lineage>
</organism>
<dbReference type="SUPFAM" id="SSF49695">
    <property type="entry name" value="gamma-Crystallin-like"/>
    <property type="match status" value="1"/>
</dbReference>
<dbReference type="OMA" id="YLGPGCH"/>
<evidence type="ECO:0000256" key="1">
    <source>
        <dbReference type="SAM" id="SignalP"/>
    </source>
</evidence>
<gene>
    <name evidence="2" type="ORF">C5167_025053</name>
</gene>
<dbReference type="PROSITE" id="PS51257">
    <property type="entry name" value="PROKAR_LIPOPROTEIN"/>
    <property type="match status" value="1"/>
</dbReference>
<keyword evidence="1" id="KW-0732">Signal</keyword>
<dbReference type="Proteomes" id="UP000316621">
    <property type="component" value="Chromosome 5"/>
</dbReference>
<dbReference type="GO" id="GO:0006952">
    <property type="term" value="P:defense response"/>
    <property type="evidence" value="ECO:0007669"/>
    <property type="project" value="InterPro"/>
</dbReference>
<proteinExistence type="predicted"/>
<dbReference type="Gene3D" id="2.60.20.30">
    <property type="match status" value="1"/>
</dbReference>
<evidence type="ECO:0000313" key="3">
    <source>
        <dbReference type="Proteomes" id="UP000316621"/>
    </source>
</evidence>
<dbReference type="InterPro" id="IPR015791">
    <property type="entry name" value="Antimic/Inh_G_crystallin-like"/>
</dbReference>
<keyword evidence="3" id="KW-1185">Reference proteome</keyword>
<reference evidence="2 3" key="1">
    <citation type="journal article" date="2018" name="Science">
        <title>The opium poppy genome and morphinan production.</title>
        <authorList>
            <person name="Guo L."/>
            <person name="Winzer T."/>
            <person name="Yang X."/>
            <person name="Li Y."/>
            <person name="Ning Z."/>
            <person name="He Z."/>
            <person name="Teodor R."/>
            <person name="Lu Y."/>
            <person name="Bowser T.A."/>
            <person name="Graham I.A."/>
            <person name="Ye K."/>
        </authorList>
    </citation>
    <scope>NUCLEOTIDE SEQUENCE [LARGE SCALE GENOMIC DNA]</scope>
    <source>
        <strain evidence="3">cv. HN1</strain>
        <tissue evidence="2">Leaves</tissue>
    </source>
</reference>
<feature type="signal peptide" evidence="1">
    <location>
        <begin position="1"/>
        <end position="25"/>
    </location>
</feature>
<dbReference type="InterPro" id="IPR011024">
    <property type="entry name" value="G_crystallin-like"/>
</dbReference>
<sequence length="101" mass="11378">MATNYKVSFFMVLVFACLIADFANASSIRVWSGPGCSGHKRSFHGCGCANVPHGFHGGYHFDYTGQRITFYNHHGCHNVHSRFHHDFIIKQSTLADYLGRI</sequence>
<dbReference type="AlphaFoldDB" id="A0A4Y7JTJ6"/>
<dbReference type="EMBL" id="CM010719">
    <property type="protein sequence ID" value="RZC63271.1"/>
    <property type="molecule type" value="Genomic_DNA"/>
</dbReference>
<dbReference type="GO" id="GO:0045926">
    <property type="term" value="P:negative regulation of growth"/>
    <property type="evidence" value="ECO:0007669"/>
    <property type="project" value="InterPro"/>
</dbReference>
<dbReference type="InterPro" id="IPR015201">
    <property type="entry name" value="Antimicrobial_MiAMP1"/>
</dbReference>
<protein>
    <recommendedName>
        <fullName evidence="4">Phytocyanin domain-containing protein</fullName>
    </recommendedName>
</protein>
<evidence type="ECO:0000313" key="2">
    <source>
        <dbReference type="EMBL" id="RZC63271.1"/>
    </source>
</evidence>
<dbReference type="Pfam" id="PF09117">
    <property type="entry name" value="MiAMP1"/>
    <property type="match status" value="1"/>
</dbReference>
<accession>A0A4Y7JTJ6</accession>
<dbReference type="Gramene" id="RZC63271">
    <property type="protein sequence ID" value="RZC63271"/>
    <property type="gene ID" value="C5167_025053"/>
</dbReference>
<name>A0A4Y7JTJ6_PAPSO</name>
<evidence type="ECO:0008006" key="4">
    <source>
        <dbReference type="Google" id="ProtNLM"/>
    </source>
</evidence>